<keyword evidence="4 12" id="KW-0812">Transmembrane</keyword>
<keyword evidence="6" id="KW-0999">Mitochondrion inner membrane</keyword>
<dbReference type="FunFam" id="1.10.287.110:FF:000001">
    <property type="entry name" value="Import inner membrane translocase subunit tim14"/>
    <property type="match status" value="1"/>
</dbReference>
<dbReference type="InterPro" id="IPR001623">
    <property type="entry name" value="DnaJ_domain"/>
</dbReference>
<keyword evidence="8" id="KW-0653">Protein transport</keyword>
<keyword evidence="7 14" id="KW-1133">Transmembrane helix</keyword>
<dbReference type="GO" id="GO:0005743">
    <property type="term" value="C:mitochondrial inner membrane"/>
    <property type="evidence" value="ECO:0007669"/>
    <property type="project" value="UniProtKB-SubCell"/>
</dbReference>
<dbReference type="InterPro" id="IPR023395">
    <property type="entry name" value="MCP_dom_sf"/>
</dbReference>
<accession>A0A4V4MBY8</accession>
<evidence type="ECO:0000256" key="13">
    <source>
        <dbReference type="RuleBase" id="RU000488"/>
    </source>
</evidence>
<evidence type="ECO:0000259" key="15">
    <source>
        <dbReference type="PROSITE" id="PS50076"/>
    </source>
</evidence>
<dbReference type="InterPro" id="IPR002067">
    <property type="entry name" value="MCP"/>
</dbReference>
<dbReference type="OrthoDB" id="270584at2759"/>
<feature type="repeat" description="Solcar" evidence="12">
    <location>
        <begin position="328"/>
        <end position="416"/>
    </location>
</feature>
<dbReference type="GO" id="GO:0055085">
    <property type="term" value="P:transmembrane transport"/>
    <property type="evidence" value="ECO:0007669"/>
    <property type="project" value="InterPro"/>
</dbReference>
<evidence type="ECO:0000313" key="19">
    <source>
        <dbReference type="Proteomes" id="UP000310689"/>
    </source>
</evidence>
<protein>
    <recommendedName>
        <fullName evidence="15">J domain-containing protein</fullName>
    </recommendedName>
</protein>
<proteinExistence type="inferred from homology"/>
<reference evidence="18 19" key="1">
    <citation type="submission" date="2019-03" db="EMBL/GenBank/DDBJ databases">
        <title>Sequencing 23 genomes of Wallemia ichthyophaga.</title>
        <authorList>
            <person name="Gostincar C."/>
        </authorList>
    </citation>
    <scope>NUCLEOTIDE SEQUENCE [LARGE SCALE GENOMIC DNA]</scope>
    <source>
        <strain evidence="17 19">EXF-6200</strain>
        <strain evidence="16 18">EXF-8621</strain>
    </source>
</reference>
<evidence type="ECO:0000256" key="10">
    <source>
        <dbReference type="ARBA" id="ARBA00023136"/>
    </source>
</evidence>
<evidence type="ECO:0000256" key="11">
    <source>
        <dbReference type="ARBA" id="ARBA00023186"/>
    </source>
</evidence>
<dbReference type="Proteomes" id="UP000306954">
    <property type="component" value="Unassembled WGS sequence"/>
</dbReference>
<dbReference type="PANTHER" id="PTHR24089">
    <property type="entry name" value="SOLUTE CARRIER FAMILY 25"/>
    <property type="match status" value="1"/>
</dbReference>
<dbReference type="SMART" id="SM00271">
    <property type="entry name" value="DnaJ"/>
    <property type="match status" value="1"/>
</dbReference>
<keyword evidence="8" id="KW-0811">Translocation</keyword>
<dbReference type="SUPFAM" id="SSF46565">
    <property type="entry name" value="Chaperone J-domain"/>
    <property type="match status" value="1"/>
</dbReference>
<organism evidence="16 18">
    <name type="scientific">Wallemia ichthyophaga</name>
    <dbReference type="NCBI Taxonomy" id="245174"/>
    <lineage>
        <taxon>Eukaryota</taxon>
        <taxon>Fungi</taxon>
        <taxon>Dikarya</taxon>
        <taxon>Basidiomycota</taxon>
        <taxon>Wallemiomycotina</taxon>
        <taxon>Wallemiomycetes</taxon>
        <taxon>Wallemiales</taxon>
        <taxon>Wallemiaceae</taxon>
        <taxon>Wallemia</taxon>
    </lineage>
</organism>
<dbReference type="InterPro" id="IPR002167">
    <property type="entry name" value="GDC-like"/>
</dbReference>
<gene>
    <name evidence="17" type="ORF">E3P86_01248</name>
    <name evidence="16" type="ORF">E3P90_00135</name>
</gene>
<comment type="subcellular location">
    <subcellularLocation>
        <location evidence="1">Mitochondrion inner membrane</location>
        <topology evidence="1">Multi-pass membrane protein</topology>
    </subcellularLocation>
</comment>
<dbReference type="InterPro" id="IPR036869">
    <property type="entry name" value="J_dom_sf"/>
</dbReference>
<evidence type="ECO:0000256" key="5">
    <source>
        <dbReference type="ARBA" id="ARBA00022737"/>
    </source>
</evidence>
<dbReference type="Pfam" id="PF00153">
    <property type="entry name" value="Mito_carr"/>
    <property type="match status" value="3"/>
</dbReference>
<keyword evidence="3 13" id="KW-0813">Transport</keyword>
<feature type="transmembrane region" description="Helical" evidence="14">
    <location>
        <begin position="291"/>
        <end position="313"/>
    </location>
</feature>
<dbReference type="Gene3D" id="1.10.287.110">
    <property type="entry name" value="DnaJ domain"/>
    <property type="match status" value="1"/>
</dbReference>
<dbReference type="GO" id="GO:0015031">
    <property type="term" value="P:protein transport"/>
    <property type="evidence" value="ECO:0007669"/>
    <property type="project" value="UniProtKB-KW"/>
</dbReference>
<sequence>MEAIGLCALGLTGGMFIASRLRGKAASSKWAVGGFQNKMDKKEALQVLGLREQLANTQRIKHAHRSIMLANHPDRGGSPFLASKINEALLYLISPLLFTSMQQQHPKDRRSFDYVWRSMVAGGTAGCVAKTSIAPFDRVKILFQASNPEFKKYAGSWTGVFKALRPIYNENGVRGLLQGHSATLARIFPYAAIKWAAYEQVRHFYAPSESQVTPLSGFLSGSTAGLISVLCTYPLELIRVRTAFKTRHKGRVRLGDVMRDIYHEGQPPPPKSATTAKYSRKLLNKVSVLKFYRGFSMTMVGIIPYAGTSFLIFEQASKSQHIRTLFTSKGASDLFCGGMAGAIGQTAAYPFEVIRRRMQVGGLLHPDRFVNFNETCSLIYKQSGYRGFFVGLTIGYLKVIPMNAISFATYNFTKRLLLKDN</sequence>
<evidence type="ECO:0000256" key="12">
    <source>
        <dbReference type="PROSITE-ProRule" id="PRU00282"/>
    </source>
</evidence>
<dbReference type="CDD" id="cd06257">
    <property type="entry name" value="DnaJ"/>
    <property type="match status" value="1"/>
</dbReference>
<comment type="caution">
    <text evidence="16">The sequence shown here is derived from an EMBL/GenBank/DDBJ whole genome shotgun (WGS) entry which is preliminary data.</text>
</comment>
<dbReference type="PRINTS" id="PR00928">
    <property type="entry name" value="GRAVESDC"/>
</dbReference>
<evidence type="ECO:0000256" key="2">
    <source>
        <dbReference type="ARBA" id="ARBA00006375"/>
    </source>
</evidence>
<evidence type="ECO:0000313" key="17">
    <source>
        <dbReference type="EMBL" id="TIB39173.1"/>
    </source>
</evidence>
<dbReference type="EMBL" id="SPOI01000039">
    <property type="protein sequence ID" value="TIB39173.1"/>
    <property type="molecule type" value="Genomic_DNA"/>
</dbReference>
<feature type="domain" description="J" evidence="15">
    <location>
        <begin position="43"/>
        <end position="116"/>
    </location>
</feature>
<dbReference type="SUPFAM" id="SSF103506">
    <property type="entry name" value="Mitochondrial carrier"/>
    <property type="match status" value="1"/>
</dbReference>
<feature type="repeat" description="Solcar" evidence="12">
    <location>
        <begin position="113"/>
        <end position="204"/>
    </location>
</feature>
<keyword evidence="9" id="KW-0496">Mitochondrion</keyword>
<evidence type="ECO:0000256" key="7">
    <source>
        <dbReference type="ARBA" id="ARBA00022989"/>
    </source>
</evidence>
<dbReference type="PROSITE" id="PS50920">
    <property type="entry name" value="SOLCAR"/>
    <property type="match status" value="3"/>
</dbReference>
<feature type="repeat" description="Solcar" evidence="12">
    <location>
        <begin position="212"/>
        <end position="319"/>
    </location>
</feature>
<dbReference type="Gene3D" id="1.50.40.10">
    <property type="entry name" value="Mitochondrial carrier domain"/>
    <property type="match status" value="1"/>
</dbReference>
<dbReference type="EMBL" id="SPOF01000001">
    <property type="protein sequence ID" value="TIB17361.1"/>
    <property type="molecule type" value="Genomic_DNA"/>
</dbReference>
<evidence type="ECO:0000313" key="16">
    <source>
        <dbReference type="EMBL" id="TIB17361.1"/>
    </source>
</evidence>
<evidence type="ECO:0000256" key="8">
    <source>
        <dbReference type="ARBA" id="ARBA00023010"/>
    </source>
</evidence>
<dbReference type="PRINTS" id="PR00926">
    <property type="entry name" value="MITOCARRIER"/>
</dbReference>
<evidence type="ECO:0000256" key="6">
    <source>
        <dbReference type="ARBA" id="ARBA00022792"/>
    </source>
</evidence>
<keyword evidence="5" id="KW-0677">Repeat</keyword>
<keyword evidence="11" id="KW-0143">Chaperone</keyword>
<evidence type="ECO:0000256" key="14">
    <source>
        <dbReference type="SAM" id="Phobius"/>
    </source>
</evidence>
<dbReference type="Proteomes" id="UP000310689">
    <property type="component" value="Unassembled WGS sequence"/>
</dbReference>
<evidence type="ECO:0000256" key="3">
    <source>
        <dbReference type="ARBA" id="ARBA00022448"/>
    </source>
</evidence>
<keyword evidence="10 12" id="KW-0472">Membrane</keyword>
<evidence type="ECO:0000313" key="18">
    <source>
        <dbReference type="Proteomes" id="UP000306954"/>
    </source>
</evidence>
<name>A0A4V4MBY8_WALIC</name>
<comment type="similarity">
    <text evidence="2 13">Belongs to the mitochondrial carrier (TC 2.A.29) family.</text>
</comment>
<evidence type="ECO:0000256" key="4">
    <source>
        <dbReference type="ARBA" id="ARBA00022692"/>
    </source>
</evidence>
<dbReference type="PROSITE" id="PS50076">
    <property type="entry name" value="DNAJ_2"/>
    <property type="match status" value="1"/>
</dbReference>
<evidence type="ECO:0000256" key="1">
    <source>
        <dbReference type="ARBA" id="ARBA00004448"/>
    </source>
</evidence>
<evidence type="ECO:0000256" key="9">
    <source>
        <dbReference type="ARBA" id="ARBA00023128"/>
    </source>
</evidence>
<dbReference type="AlphaFoldDB" id="A0A4V4MBY8"/>
<dbReference type="InterPro" id="IPR018108">
    <property type="entry name" value="MCP_transmembrane"/>
</dbReference>